<keyword evidence="2" id="KW-0472">Membrane</keyword>
<dbReference type="Pfam" id="PF05137">
    <property type="entry name" value="PilN"/>
    <property type="match status" value="1"/>
</dbReference>
<keyword evidence="4" id="KW-1185">Reference proteome</keyword>
<reference evidence="3" key="1">
    <citation type="journal article" date="2023" name="Int. J. Syst. Evol. Microbiol.">
        <title>Mesoterricola silvestris gen. nov., sp. nov., Mesoterricola sediminis sp. nov., Geothrix oryzae sp. nov., Geothrix edaphica sp. nov., Geothrix rubra sp. nov., and Geothrix limicola sp. nov., six novel members of Acidobacteriota isolated from soils.</title>
        <authorList>
            <person name="Itoh H."/>
            <person name="Sugisawa Y."/>
            <person name="Mise K."/>
            <person name="Xu Z."/>
            <person name="Kuniyasu M."/>
            <person name="Ushijima N."/>
            <person name="Kawano K."/>
            <person name="Kobayashi E."/>
            <person name="Shiratori Y."/>
            <person name="Masuda Y."/>
            <person name="Senoo K."/>
        </authorList>
    </citation>
    <scope>NUCLEOTIDE SEQUENCE</scope>
    <source>
        <strain evidence="3">W786</strain>
    </source>
</reference>
<dbReference type="InterPro" id="IPR007813">
    <property type="entry name" value="PilN"/>
</dbReference>
<protein>
    <recommendedName>
        <fullName evidence="5">PilN domain-containing protein</fullName>
    </recommendedName>
</protein>
<evidence type="ECO:0000256" key="1">
    <source>
        <dbReference type="SAM" id="MobiDB-lite"/>
    </source>
</evidence>
<feature type="transmembrane region" description="Helical" evidence="2">
    <location>
        <begin position="23"/>
        <end position="44"/>
    </location>
</feature>
<feature type="region of interest" description="Disordered" evidence="1">
    <location>
        <begin position="192"/>
        <end position="290"/>
    </location>
</feature>
<keyword evidence="2" id="KW-1133">Transmembrane helix</keyword>
<dbReference type="Proteomes" id="UP001228113">
    <property type="component" value="Chromosome"/>
</dbReference>
<keyword evidence="2" id="KW-0812">Transmembrane</keyword>
<dbReference type="RefSeq" id="WP_316411482.1">
    <property type="nucleotide sequence ID" value="NZ_AP027081.1"/>
</dbReference>
<evidence type="ECO:0000313" key="4">
    <source>
        <dbReference type="Proteomes" id="UP001228113"/>
    </source>
</evidence>
<feature type="compositionally biased region" description="Pro residues" evidence="1">
    <location>
        <begin position="221"/>
        <end position="243"/>
    </location>
</feature>
<evidence type="ECO:0000256" key="2">
    <source>
        <dbReference type="SAM" id="Phobius"/>
    </source>
</evidence>
<name>A0AA48KFQ0_9BACT</name>
<sequence length="290" mass="31402">MGVPTLKLDLAPPSTPWRLHHGVIGWGALAGGALLLAVSLTMTFRAHRLASKAGQLAGARTAQTRQAEEAQQRVLEELRAVDVAKELPRWRLAERIFTERSLPWSRLTAELERSMVPDVRYKSLQRTRGADMKVQVKIKGEARSRDAEADLMASLQKNPCFDQIILEREGERNGGGVDFEFTLAAAPVPPPYAPLPKYGPQRKADKPVPAAARPAQARPAPQAPARPAPVAPAVPARPQPAPAPQAQAPAPQPSQPQLAPGTVFGPTNPHPLLAPRRQPRPRPATREGDQ</sequence>
<evidence type="ECO:0000313" key="3">
    <source>
        <dbReference type="EMBL" id="BDU76673.1"/>
    </source>
</evidence>
<gene>
    <name evidence="3" type="ORF">METESE_16310</name>
</gene>
<dbReference type="AlphaFoldDB" id="A0AA48KFQ0"/>
<feature type="compositionally biased region" description="Low complexity" evidence="1">
    <location>
        <begin position="207"/>
        <end position="220"/>
    </location>
</feature>
<accession>A0AA48KFQ0</accession>
<feature type="compositionally biased region" description="Low complexity" evidence="1">
    <location>
        <begin position="244"/>
        <end position="260"/>
    </location>
</feature>
<evidence type="ECO:0008006" key="5">
    <source>
        <dbReference type="Google" id="ProtNLM"/>
    </source>
</evidence>
<dbReference type="EMBL" id="AP027081">
    <property type="protein sequence ID" value="BDU76673.1"/>
    <property type="molecule type" value="Genomic_DNA"/>
</dbReference>
<organism evidence="3 4">
    <name type="scientific">Mesoterricola sediminis</name>
    <dbReference type="NCBI Taxonomy" id="2927980"/>
    <lineage>
        <taxon>Bacteria</taxon>
        <taxon>Pseudomonadati</taxon>
        <taxon>Acidobacteriota</taxon>
        <taxon>Holophagae</taxon>
        <taxon>Holophagales</taxon>
        <taxon>Holophagaceae</taxon>
        <taxon>Mesoterricola</taxon>
    </lineage>
</organism>
<dbReference type="KEGG" id="msea:METESE_16310"/>
<proteinExistence type="predicted"/>